<feature type="domain" description="DRBM" evidence="15">
    <location>
        <begin position="1327"/>
        <end position="1393"/>
    </location>
</feature>
<dbReference type="GeneID" id="27687472"/>
<dbReference type="InterPro" id="IPR036389">
    <property type="entry name" value="RNase_III_sf"/>
</dbReference>
<dbReference type="GO" id="GO:0003677">
    <property type="term" value="F:DNA binding"/>
    <property type="evidence" value="ECO:0007669"/>
    <property type="project" value="InterPro"/>
</dbReference>
<dbReference type="SMART" id="SM00358">
    <property type="entry name" value="DSRM"/>
    <property type="match status" value="1"/>
</dbReference>
<keyword evidence="21" id="KW-1185">Reference proteome</keyword>
<dbReference type="GO" id="GO:0031047">
    <property type="term" value="P:regulatory ncRNA-mediated gene silencing"/>
    <property type="evidence" value="ECO:0007669"/>
    <property type="project" value="UniProtKB-KW"/>
</dbReference>
<accession>A0A0L0HJ80</accession>
<comment type="cofactor">
    <cofactor evidence="1">
        <name>Mn(2+)</name>
        <dbReference type="ChEBI" id="CHEBI:29035"/>
    </cofactor>
</comment>
<dbReference type="PROSITE" id="PS51327">
    <property type="entry name" value="DICER_DSRBF"/>
    <property type="match status" value="1"/>
</dbReference>
<dbReference type="SUPFAM" id="SSF69065">
    <property type="entry name" value="RNase III domain-like"/>
    <property type="match status" value="2"/>
</dbReference>
<dbReference type="PANTHER" id="PTHR14950:SF37">
    <property type="entry name" value="ENDORIBONUCLEASE DICER"/>
    <property type="match status" value="1"/>
</dbReference>
<evidence type="ECO:0000256" key="11">
    <source>
        <dbReference type="ARBA" id="ARBA00023158"/>
    </source>
</evidence>
<dbReference type="InterPro" id="IPR014001">
    <property type="entry name" value="Helicase_ATP-bd"/>
</dbReference>
<feature type="domain" description="Helicase C-terminal" evidence="18">
    <location>
        <begin position="352"/>
        <end position="526"/>
    </location>
</feature>
<organism evidence="20 21">
    <name type="scientific">Spizellomyces punctatus (strain DAOM BR117)</name>
    <dbReference type="NCBI Taxonomy" id="645134"/>
    <lineage>
        <taxon>Eukaryota</taxon>
        <taxon>Fungi</taxon>
        <taxon>Fungi incertae sedis</taxon>
        <taxon>Chytridiomycota</taxon>
        <taxon>Chytridiomycota incertae sedis</taxon>
        <taxon>Chytridiomycetes</taxon>
        <taxon>Spizellomycetales</taxon>
        <taxon>Spizellomycetaceae</taxon>
        <taxon>Spizellomyces</taxon>
    </lineage>
</organism>
<dbReference type="Gene3D" id="2.170.260.10">
    <property type="entry name" value="paz domain"/>
    <property type="match status" value="1"/>
</dbReference>
<dbReference type="PANTHER" id="PTHR14950">
    <property type="entry name" value="DICER-RELATED"/>
    <property type="match status" value="1"/>
</dbReference>
<dbReference type="InterPro" id="IPR000999">
    <property type="entry name" value="RNase_III_dom"/>
</dbReference>
<dbReference type="Proteomes" id="UP000053201">
    <property type="component" value="Unassembled WGS sequence"/>
</dbReference>
<dbReference type="Pfam" id="PF04851">
    <property type="entry name" value="ResIII"/>
    <property type="match status" value="1"/>
</dbReference>
<evidence type="ECO:0000313" key="21">
    <source>
        <dbReference type="Proteomes" id="UP000053201"/>
    </source>
</evidence>
<dbReference type="InterPro" id="IPR006935">
    <property type="entry name" value="Helicase/UvrB_N"/>
</dbReference>
<dbReference type="PROSITE" id="PS00517">
    <property type="entry name" value="RNASE_3_1"/>
    <property type="match status" value="1"/>
</dbReference>
<dbReference type="SUPFAM" id="SSF52540">
    <property type="entry name" value="P-loop containing nucleoside triphosphate hydrolases"/>
    <property type="match status" value="1"/>
</dbReference>
<keyword evidence="10 14" id="KW-0694">RNA-binding</keyword>
<dbReference type="Gene3D" id="3.40.50.300">
    <property type="entry name" value="P-loop containing nucleotide triphosphate hydrolases"/>
    <property type="match status" value="2"/>
</dbReference>
<dbReference type="GO" id="GO:0003723">
    <property type="term" value="F:RNA binding"/>
    <property type="evidence" value="ECO:0007669"/>
    <property type="project" value="UniProtKB-UniRule"/>
</dbReference>
<dbReference type="GO" id="GO:0046872">
    <property type="term" value="F:metal ion binding"/>
    <property type="evidence" value="ECO:0007669"/>
    <property type="project" value="UniProtKB-KW"/>
</dbReference>
<keyword evidence="11" id="KW-0943">RNA-mediated gene silencing</keyword>
<dbReference type="SMART" id="SM00487">
    <property type="entry name" value="DEXDc"/>
    <property type="match status" value="1"/>
</dbReference>
<dbReference type="OrthoDB" id="416741at2759"/>
<comment type="cofactor">
    <cofactor evidence="2">
        <name>Mg(2+)</name>
        <dbReference type="ChEBI" id="CHEBI:18420"/>
    </cofactor>
</comment>
<reference evidence="20 21" key="1">
    <citation type="submission" date="2009-08" db="EMBL/GenBank/DDBJ databases">
        <title>The Genome Sequence of Spizellomyces punctatus strain DAOM BR117.</title>
        <authorList>
            <consortium name="The Broad Institute Genome Sequencing Platform"/>
            <person name="Russ C."/>
            <person name="Cuomo C."/>
            <person name="Shea T."/>
            <person name="Young S.K."/>
            <person name="Zeng Q."/>
            <person name="Koehrsen M."/>
            <person name="Haas B."/>
            <person name="Borodovsky M."/>
            <person name="Guigo R."/>
            <person name="Alvarado L."/>
            <person name="Berlin A."/>
            <person name="Bochicchio J."/>
            <person name="Borenstein D."/>
            <person name="Chapman S."/>
            <person name="Chen Z."/>
            <person name="Engels R."/>
            <person name="Freedman E."/>
            <person name="Gellesch M."/>
            <person name="Goldberg J."/>
            <person name="Griggs A."/>
            <person name="Gujja S."/>
            <person name="Heiman D."/>
            <person name="Hepburn T."/>
            <person name="Howarth C."/>
            <person name="Jen D."/>
            <person name="Larson L."/>
            <person name="Lewis B."/>
            <person name="Mehta T."/>
            <person name="Park D."/>
            <person name="Pearson M."/>
            <person name="Roberts A."/>
            <person name="Saif S."/>
            <person name="Shenoy N."/>
            <person name="Sisk P."/>
            <person name="Stolte C."/>
            <person name="Sykes S."/>
            <person name="Thomson T."/>
            <person name="Walk T."/>
            <person name="White J."/>
            <person name="Yandava C."/>
            <person name="Burger G."/>
            <person name="Gray M.W."/>
            <person name="Holland P.W.H."/>
            <person name="King N."/>
            <person name="Lang F.B.F."/>
            <person name="Roger A.J."/>
            <person name="Ruiz-Trillo I."/>
            <person name="Lander E."/>
            <person name="Nusbaum C."/>
        </authorList>
    </citation>
    <scope>NUCLEOTIDE SEQUENCE [LARGE SCALE GENOMIC DNA]</scope>
    <source>
        <strain evidence="20 21">DAOM BR117</strain>
    </source>
</reference>
<evidence type="ECO:0008006" key="22">
    <source>
        <dbReference type="Google" id="ProtNLM"/>
    </source>
</evidence>
<dbReference type="InterPro" id="IPR005034">
    <property type="entry name" value="Dicer_dimerisation"/>
</dbReference>
<dbReference type="PROSITE" id="PS51194">
    <property type="entry name" value="HELICASE_CTER"/>
    <property type="match status" value="1"/>
</dbReference>
<keyword evidence="8" id="KW-0067">ATP-binding</keyword>
<dbReference type="FunCoup" id="A0A0L0HJ80">
    <property type="interactions" value="314"/>
</dbReference>
<dbReference type="FunFam" id="3.40.50.300:FF:000628">
    <property type="entry name" value="Endoribonuclease Dicer"/>
    <property type="match status" value="1"/>
</dbReference>
<evidence type="ECO:0000259" key="17">
    <source>
        <dbReference type="PROSITE" id="PS51192"/>
    </source>
</evidence>
<evidence type="ECO:0000256" key="8">
    <source>
        <dbReference type="ARBA" id="ARBA00022840"/>
    </source>
</evidence>
<dbReference type="eggNOG" id="KOG0701">
    <property type="taxonomic scope" value="Eukaryota"/>
</dbReference>
<keyword evidence="12" id="KW-0464">Manganese</keyword>
<dbReference type="CDD" id="cd00048">
    <property type="entry name" value="DSRM_SF"/>
    <property type="match status" value="1"/>
</dbReference>
<evidence type="ECO:0000259" key="15">
    <source>
        <dbReference type="PROSITE" id="PS50137"/>
    </source>
</evidence>
<comment type="similarity">
    <text evidence="13 14">Belongs to the helicase family. Dicer subfamily.</text>
</comment>
<dbReference type="SMART" id="SM00490">
    <property type="entry name" value="HELICc"/>
    <property type="match status" value="1"/>
</dbReference>
<evidence type="ECO:0000256" key="2">
    <source>
        <dbReference type="ARBA" id="ARBA00001946"/>
    </source>
</evidence>
<dbReference type="GO" id="GO:0005524">
    <property type="term" value="F:ATP binding"/>
    <property type="evidence" value="ECO:0007669"/>
    <property type="project" value="UniProtKB-KW"/>
</dbReference>
<dbReference type="Pfam" id="PF00035">
    <property type="entry name" value="dsrm"/>
    <property type="match status" value="1"/>
</dbReference>
<gene>
    <name evidence="20" type="ORF">SPPG_03994</name>
</gene>
<evidence type="ECO:0000256" key="9">
    <source>
        <dbReference type="ARBA" id="ARBA00022842"/>
    </source>
</evidence>
<keyword evidence="5" id="KW-0547">Nucleotide-binding</keyword>
<evidence type="ECO:0000256" key="3">
    <source>
        <dbReference type="ARBA" id="ARBA00022723"/>
    </source>
</evidence>
<dbReference type="RefSeq" id="XP_016608933.1">
    <property type="nucleotide sequence ID" value="XM_016752243.1"/>
</dbReference>
<feature type="domain" description="RNase III" evidence="16">
    <location>
        <begin position="1125"/>
        <end position="1285"/>
    </location>
</feature>
<dbReference type="CDD" id="cd18034">
    <property type="entry name" value="DEXHc_dicer"/>
    <property type="match status" value="1"/>
</dbReference>
<keyword evidence="7" id="KW-0347">Helicase</keyword>
<keyword evidence="4" id="KW-0677">Repeat</keyword>
<evidence type="ECO:0000256" key="1">
    <source>
        <dbReference type="ARBA" id="ARBA00001936"/>
    </source>
</evidence>
<dbReference type="InterPro" id="IPR014720">
    <property type="entry name" value="dsRBD_dom"/>
</dbReference>
<dbReference type="OMA" id="DSMEYSC"/>
<dbReference type="GO" id="GO:0006396">
    <property type="term" value="P:RNA processing"/>
    <property type="evidence" value="ECO:0007669"/>
    <property type="project" value="InterPro"/>
</dbReference>
<sequence length="1405" mass="157126">MSASGDHQLGVTPRSYQYEVLDKAIDSNVIAVLDTGSGKTLISVMLISHMARLEQKRRTENPGLRTRLSVFLVPLVPLVLQQEEYVRKHCNLKVKHYYGAMRVDDWSEERWKNEVSEAEVMVMTADIFRNMLCRAYIAMEQINLIIFDECHHARKNHAYNQIMGIHYKQCRESGRPKIFGMTASPTFGKESYQSSIMQIEGNLDARAVTVDVAEVSPHVPRPKQTVVYYKGTERADPPALYYLVKQYGGPAEEELAAALKKSLILCEELGTWCAARALEMAVLATDARLKRSRVLQWHNGRPTEECSEPKELEKVAAFANLKSYVMTSPFWFDNLSSPTANDLSPKVMTLLKVLEEYRNCKHFCGIVFVQRRATARVLDLVIKRWKGLEFVKSDILVGHGIGSASPADVNLRVQQQRKIVQSFQKGETNLIIATRVAEEGLDIRACNLVIRFDVCITLTNYIQSRGRARRMDSEFITLCNRNSPSEAVQLAELQREEQLMRAALQTRESLTGSMESAVQPSDEEIYTVESTGASVTLYTSIGMLYNYCALLPTDSVGALTPTFQIAPVPDLAYGPCEFKASVTLPPSVPIEARYATSKLCARKALAKQWAALEIIKRLHAAGELDDRLKPIKAVSQIAGFDEMVEPVGTGGDTERKKRQILEFRMKTPVFWRGSWKPHQPTWLTLVRMHVDNGNKPTSDIGLLTVGEGPMQKGIFHMSIANRLTAVEIQSSRCPLDLDLPTLASVKRFHVALFKGILRSDVQDEAEWATIVVPVVETLTDWTALGDAFDPRAVIDWESVAFASRAQQPLLDQDGNLTCANLQAVVLHSRVHHNRLYLVDKVHDHLTPYSDWPIEEGKFPTLGRYYEARLKYPEPIHTAQPIIKAHRLPYITQTTMEKQPTSAAYLIPQCCTIYPIPAHIMRGTALHLPILLQHLQHRLLASDLKYYGFDDFMSDDYLHGSVEDLQAALTAPVADPTVNYERLETFGDSFLKIHQSLHLYASYPTCHEGRLSLMRNALERNTALRACAMKLGLEGYVLGTGLSRREWTPPEQLGGGGSVHKLSDKTVADVVEAIIGACLCGGGIRGGAGAVVKLLGHGYESDWSIYSQKLAESRQSRTFTVMEPIVRQVEQAIGYQFKDMTLAIEALVHASEARAVAEIGSYQRLEFLGDAALGFVVTRHLYAISPPLSPAELSEFRSELVNNQFLSWVSWTLGLTKHIQYNDAALESAIAHFGHQMERVTGGVRTPRFKTSALKGPLYWKELDAAPKSTGDVYEAILGAVFVDSGFDVEAPWGVVLRTLIDPWWHLFQEAGCGTAQSKCVRSADETNPIGEAYEWTQKMRCERLQFTIEIDEEAGVIRCTCTFHDVPIGCGEGKNKKIAKRIAAEHALTFLRSIDRCACHQEGKN</sequence>
<evidence type="ECO:0000256" key="12">
    <source>
        <dbReference type="ARBA" id="ARBA00023211"/>
    </source>
</evidence>
<evidence type="ECO:0000256" key="6">
    <source>
        <dbReference type="ARBA" id="ARBA00022801"/>
    </source>
</evidence>
<dbReference type="EMBL" id="KQ257455">
    <property type="protein sequence ID" value="KND00894.1"/>
    <property type="molecule type" value="Genomic_DNA"/>
</dbReference>
<evidence type="ECO:0000256" key="14">
    <source>
        <dbReference type="PROSITE-ProRule" id="PRU00657"/>
    </source>
</evidence>
<dbReference type="CDD" id="cd00593">
    <property type="entry name" value="RIBOc"/>
    <property type="match status" value="2"/>
</dbReference>
<evidence type="ECO:0000256" key="10">
    <source>
        <dbReference type="ARBA" id="ARBA00022884"/>
    </source>
</evidence>
<dbReference type="PROSITE" id="PS51192">
    <property type="entry name" value="HELICASE_ATP_BIND_1"/>
    <property type="match status" value="1"/>
</dbReference>
<name>A0A0L0HJ80_SPIPD</name>
<evidence type="ECO:0000313" key="20">
    <source>
        <dbReference type="EMBL" id="KND00894.1"/>
    </source>
</evidence>
<dbReference type="Pfam" id="PF00636">
    <property type="entry name" value="Ribonuclease_3"/>
    <property type="match status" value="2"/>
</dbReference>
<evidence type="ECO:0000256" key="5">
    <source>
        <dbReference type="ARBA" id="ARBA00022741"/>
    </source>
</evidence>
<dbReference type="Pfam" id="PF03368">
    <property type="entry name" value="Dicer_dimer"/>
    <property type="match status" value="1"/>
</dbReference>
<dbReference type="InterPro" id="IPR001650">
    <property type="entry name" value="Helicase_C-like"/>
</dbReference>
<keyword evidence="3" id="KW-0479">Metal-binding</keyword>
<dbReference type="Gene3D" id="3.30.160.380">
    <property type="entry name" value="Dicer dimerisation domain"/>
    <property type="match status" value="1"/>
</dbReference>
<dbReference type="Gene3D" id="1.10.1520.10">
    <property type="entry name" value="Ribonuclease III domain"/>
    <property type="match status" value="2"/>
</dbReference>
<protein>
    <recommendedName>
        <fullName evidence="22">Dicer-like protein 1</fullName>
    </recommendedName>
</protein>
<dbReference type="Pfam" id="PF00271">
    <property type="entry name" value="Helicase_C"/>
    <property type="match status" value="1"/>
</dbReference>
<dbReference type="SMART" id="SM00535">
    <property type="entry name" value="RIBOc"/>
    <property type="match status" value="2"/>
</dbReference>
<dbReference type="STRING" id="645134.A0A0L0HJ80"/>
<dbReference type="InterPro" id="IPR027417">
    <property type="entry name" value="P-loop_NTPase"/>
</dbReference>
<proteinExistence type="inferred from homology"/>
<evidence type="ECO:0000256" key="4">
    <source>
        <dbReference type="ARBA" id="ARBA00022737"/>
    </source>
</evidence>
<evidence type="ECO:0000259" key="16">
    <source>
        <dbReference type="PROSITE" id="PS50142"/>
    </source>
</evidence>
<feature type="domain" description="RNase III" evidence="16">
    <location>
        <begin position="964"/>
        <end position="1082"/>
    </location>
</feature>
<dbReference type="GO" id="GO:0004525">
    <property type="term" value="F:ribonuclease III activity"/>
    <property type="evidence" value="ECO:0007669"/>
    <property type="project" value="InterPro"/>
</dbReference>
<feature type="domain" description="Dicer dsRNA-binding fold" evidence="19">
    <location>
        <begin position="540"/>
        <end position="638"/>
    </location>
</feature>
<feature type="domain" description="Helicase ATP-binding" evidence="17">
    <location>
        <begin position="20"/>
        <end position="203"/>
    </location>
</feature>
<evidence type="ECO:0000259" key="18">
    <source>
        <dbReference type="PROSITE" id="PS51194"/>
    </source>
</evidence>
<dbReference type="PROSITE" id="PS50142">
    <property type="entry name" value="RNASE_3_2"/>
    <property type="match status" value="2"/>
</dbReference>
<dbReference type="InParanoid" id="A0A0L0HJ80"/>
<evidence type="ECO:0000256" key="13">
    <source>
        <dbReference type="ARBA" id="ARBA00035116"/>
    </source>
</evidence>
<dbReference type="InterPro" id="IPR038248">
    <property type="entry name" value="Dicer_dimer_sf"/>
</dbReference>
<dbReference type="GO" id="GO:0004386">
    <property type="term" value="F:helicase activity"/>
    <property type="evidence" value="ECO:0007669"/>
    <property type="project" value="UniProtKB-KW"/>
</dbReference>
<keyword evidence="6" id="KW-0378">Hydrolase</keyword>
<dbReference type="SUPFAM" id="SSF54768">
    <property type="entry name" value="dsRNA-binding domain-like"/>
    <property type="match status" value="1"/>
</dbReference>
<dbReference type="VEuPathDB" id="FungiDB:SPPG_03994"/>
<dbReference type="PROSITE" id="PS50137">
    <property type="entry name" value="DS_RBD"/>
    <property type="match status" value="1"/>
</dbReference>
<keyword evidence="9" id="KW-0460">Magnesium</keyword>
<dbReference type="Gene3D" id="3.30.160.20">
    <property type="match status" value="1"/>
</dbReference>
<evidence type="ECO:0000259" key="19">
    <source>
        <dbReference type="PROSITE" id="PS51327"/>
    </source>
</evidence>
<evidence type="ECO:0000256" key="7">
    <source>
        <dbReference type="ARBA" id="ARBA00022806"/>
    </source>
</evidence>